<evidence type="ECO:0000313" key="1">
    <source>
        <dbReference type="EMBL" id="HIP57221.1"/>
    </source>
</evidence>
<dbReference type="GO" id="GO:0016788">
    <property type="term" value="F:hydrolase activity, acting on ester bonds"/>
    <property type="evidence" value="ECO:0007669"/>
    <property type="project" value="InterPro"/>
</dbReference>
<dbReference type="PANTHER" id="PTHR42206">
    <property type="entry name" value="METAL-DEPENDENT HYDROLASE-RELATED"/>
    <property type="match status" value="1"/>
</dbReference>
<dbReference type="Gene3D" id="3.20.20.140">
    <property type="entry name" value="Metal-dependent hydrolases"/>
    <property type="match status" value="1"/>
</dbReference>
<dbReference type="InterPro" id="IPR032466">
    <property type="entry name" value="Metal_Hydrolase"/>
</dbReference>
<accession>A0A832YYF3</accession>
<name>A0A832YYF3_9CREN</name>
<sequence>MIFADAHLHSNPVSGLGIEKIAKRFKSLGGWFMALVSLPPTHYGLQQDRDGYVKAIDITIAECRKARSLGLRVACFAGIHPADLEKLLTRHMADPRKVLELSEYVLREIARRCQEGLLDGIGEIGRPHYTTRPEAFVINELIMNKALTLAKDLNVVVHLHLEQGGIVTVMDINQRVETLRLMKGKIILHHLDYKTAREAVRYGLPFTIPAKYPLLKHAFTHLEPVYMIESDYIDDPKRPGVAAYPWDVIEIQLTLLKEGVVNEEYLYKLNVDNIVTVYGVEPP</sequence>
<protein>
    <submittedName>
        <fullName evidence="1">Hydrolase TatD</fullName>
    </submittedName>
</protein>
<gene>
    <name evidence="1" type="ORF">EYH02_04025</name>
</gene>
<dbReference type="Pfam" id="PF01026">
    <property type="entry name" value="TatD_DNase"/>
    <property type="match status" value="1"/>
</dbReference>
<dbReference type="InterPro" id="IPR001130">
    <property type="entry name" value="TatD-like"/>
</dbReference>
<dbReference type="InterPro" id="IPR011589">
    <property type="entry name" value="UCP004961"/>
</dbReference>
<comment type="caution">
    <text evidence="1">The sequence shown here is derived from an EMBL/GenBank/DDBJ whole genome shotgun (WGS) entry which is preliminary data.</text>
</comment>
<proteinExistence type="predicted"/>
<dbReference type="SUPFAM" id="SSF51556">
    <property type="entry name" value="Metallo-dependent hydrolases"/>
    <property type="match status" value="1"/>
</dbReference>
<evidence type="ECO:0000313" key="2">
    <source>
        <dbReference type="Proteomes" id="UP000605805"/>
    </source>
</evidence>
<dbReference type="EMBL" id="DQTV01000074">
    <property type="protein sequence ID" value="HIP57221.1"/>
    <property type="molecule type" value="Genomic_DNA"/>
</dbReference>
<dbReference type="AlphaFoldDB" id="A0A832YYF3"/>
<organism evidence="1 2">
    <name type="scientific">Ignisphaera aggregans</name>
    <dbReference type="NCBI Taxonomy" id="334771"/>
    <lineage>
        <taxon>Archaea</taxon>
        <taxon>Thermoproteota</taxon>
        <taxon>Thermoprotei</taxon>
        <taxon>Desulfurococcales</taxon>
        <taxon>Desulfurococcaceae</taxon>
        <taxon>Ignisphaera</taxon>
    </lineage>
</organism>
<reference evidence="1" key="1">
    <citation type="journal article" date="2020" name="ISME J.">
        <title>Gammaproteobacteria mediating utilization of methyl-, sulfur- and petroleum organic compounds in deep ocean hydrothermal plumes.</title>
        <authorList>
            <person name="Zhou Z."/>
            <person name="Liu Y."/>
            <person name="Pan J."/>
            <person name="Cron B.R."/>
            <person name="Toner B.M."/>
            <person name="Anantharaman K."/>
            <person name="Breier J.A."/>
            <person name="Dick G.J."/>
            <person name="Li M."/>
        </authorList>
    </citation>
    <scope>NUCLEOTIDE SEQUENCE</scope>
    <source>
        <strain evidence="1">SZUA-1435</strain>
    </source>
</reference>
<keyword evidence="1" id="KW-0378">Hydrolase</keyword>
<dbReference type="PANTHER" id="PTHR42206:SF1">
    <property type="entry name" value="METAL-DEPENDENT HYDROLASE"/>
    <property type="match status" value="1"/>
</dbReference>
<dbReference type="Proteomes" id="UP000605805">
    <property type="component" value="Unassembled WGS sequence"/>
</dbReference>